<name>A0A5C6G219_METRR</name>
<protein>
    <submittedName>
        <fullName evidence="1">Uncharacterized protein</fullName>
    </submittedName>
</protein>
<evidence type="ECO:0000313" key="1">
    <source>
        <dbReference type="EMBL" id="TWU71832.1"/>
    </source>
</evidence>
<gene>
    <name evidence="1" type="ORF">ED733_002250</name>
</gene>
<proteinExistence type="predicted"/>
<dbReference type="AlphaFoldDB" id="A0A5C6G219"/>
<organism evidence="1 2">
    <name type="scientific">Metarhizium rileyi (strain RCEF 4871)</name>
    <name type="common">Nomuraea rileyi</name>
    <dbReference type="NCBI Taxonomy" id="1649241"/>
    <lineage>
        <taxon>Eukaryota</taxon>
        <taxon>Fungi</taxon>
        <taxon>Dikarya</taxon>
        <taxon>Ascomycota</taxon>
        <taxon>Pezizomycotina</taxon>
        <taxon>Sordariomycetes</taxon>
        <taxon>Hypocreomycetidae</taxon>
        <taxon>Hypocreales</taxon>
        <taxon>Clavicipitaceae</taxon>
        <taxon>Metarhizium</taxon>
    </lineage>
</organism>
<evidence type="ECO:0000313" key="2">
    <source>
        <dbReference type="Proteomes" id="UP000317257"/>
    </source>
</evidence>
<accession>A0A5C6G219</accession>
<dbReference type="EMBL" id="SBHS01000036">
    <property type="protein sequence ID" value="TWU71832.1"/>
    <property type="molecule type" value="Genomic_DNA"/>
</dbReference>
<reference evidence="2" key="1">
    <citation type="submission" date="2018-12" db="EMBL/GenBank/DDBJ databases">
        <title>The complete genome of Metarhizium rileyi, a key fungal pathogen of Lepidoptera.</title>
        <authorList>
            <person name="Binneck E."/>
            <person name="Lastra C.C.L."/>
            <person name="Sosa-Gomez D.R."/>
        </authorList>
    </citation>
    <scope>NUCLEOTIDE SEQUENCE [LARGE SCALE GENOMIC DNA]</scope>
    <source>
        <strain evidence="2">Cep018-CH2</strain>
    </source>
</reference>
<comment type="caution">
    <text evidence="1">The sequence shown here is derived from an EMBL/GenBank/DDBJ whole genome shotgun (WGS) entry which is preliminary data.</text>
</comment>
<dbReference type="Proteomes" id="UP000317257">
    <property type="component" value="Unassembled WGS sequence"/>
</dbReference>
<sequence>MTGPNPSVKEIEHVKKRISDIMREYTAKQIERQHLVEVAELTSKVDRQLLTAATSSSRQRRGLEAAEDMNGRVTALQKEIAEKDEVIGRLWYKLAELQEKERELTKKAY</sequence>